<name>A0A0A9A8P5_ARUDO</name>
<organism evidence="1">
    <name type="scientific">Arundo donax</name>
    <name type="common">Giant reed</name>
    <name type="synonym">Donax arundinaceus</name>
    <dbReference type="NCBI Taxonomy" id="35708"/>
    <lineage>
        <taxon>Eukaryota</taxon>
        <taxon>Viridiplantae</taxon>
        <taxon>Streptophyta</taxon>
        <taxon>Embryophyta</taxon>
        <taxon>Tracheophyta</taxon>
        <taxon>Spermatophyta</taxon>
        <taxon>Magnoliopsida</taxon>
        <taxon>Liliopsida</taxon>
        <taxon>Poales</taxon>
        <taxon>Poaceae</taxon>
        <taxon>PACMAD clade</taxon>
        <taxon>Arundinoideae</taxon>
        <taxon>Arundineae</taxon>
        <taxon>Arundo</taxon>
    </lineage>
</organism>
<evidence type="ECO:0000313" key="1">
    <source>
        <dbReference type="EMBL" id="JAD48029.1"/>
    </source>
</evidence>
<dbReference type="AlphaFoldDB" id="A0A0A9A8P5"/>
<proteinExistence type="predicted"/>
<dbReference type="EMBL" id="GBRH01249866">
    <property type="protein sequence ID" value="JAD48029.1"/>
    <property type="molecule type" value="Transcribed_RNA"/>
</dbReference>
<reference evidence="1" key="1">
    <citation type="submission" date="2014-09" db="EMBL/GenBank/DDBJ databases">
        <authorList>
            <person name="Magalhaes I.L.F."/>
            <person name="Oliveira U."/>
            <person name="Santos F.R."/>
            <person name="Vidigal T.H.D.A."/>
            <person name="Brescovit A.D."/>
            <person name="Santos A.J."/>
        </authorList>
    </citation>
    <scope>NUCLEOTIDE SEQUENCE</scope>
    <source>
        <tissue evidence="1">Shoot tissue taken approximately 20 cm above the soil surface</tissue>
    </source>
</reference>
<sequence>MERAIDVSCVKRKVSKLYSLNREITC</sequence>
<protein>
    <submittedName>
        <fullName evidence="1">Uncharacterized protein</fullName>
    </submittedName>
</protein>
<reference evidence="1" key="2">
    <citation type="journal article" date="2015" name="Data Brief">
        <title>Shoot transcriptome of the giant reed, Arundo donax.</title>
        <authorList>
            <person name="Barrero R.A."/>
            <person name="Guerrero F.D."/>
            <person name="Moolhuijzen P."/>
            <person name="Goolsby J.A."/>
            <person name="Tidwell J."/>
            <person name="Bellgard S.E."/>
            <person name="Bellgard M.I."/>
        </authorList>
    </citation>
    <scope>NUCLEOTIDE SEQUENCE</scope>
    <source>
        <tissue evidence="1">Shoot tissue taken approximately 20 cm above the soil surface</tissue>
    </source>
</reference>
<accession>A0A0A9A8P5</accession>